<comment type="similarity">
    <text evidence="7 8">Belongs to the pseudomonas-type ThrB family.</text>
</comment>
<evidence type="ECO:0000313" key="11">
    <source>
        <dbReference type="EMBL" id="QGG79182.1"/>
    </source>
</evidence>
<comment type="catalytic activity">
    <reaction evidence="8">
        <text>L-homoserine + ATP = O-phospho-L-homoserine + ADP + H(+)</text>
        <dbReference type="Rhea" id="RHEA:13985"/>
        <dbReference type="ChEBI" id="CHEBI:15378"/>
        <dbReference type="ChEBI" id="CHEBI:30616"/>
        <dbReference type="ChEBI" id="CHEBI:57476"/>
        <dbReference type="ChEBI" id="CHEBI:57590"/>
        <dbReference type="ChEBI" id="CHEBI:456216"/>
        <dbReference type="EC" id="2.7.1.39"/>
    </reaction>
</comment>
<proteinExistence type="inferred from homology"/>
<evidence type="ECO:0000256" key="1">
    <source>
        <dbReference type="ARBA" id="ARBA00022605"/>
    </source>
</evidence>
<dbReference type="Pfam" id="PF01636">
    <property type="entry name" value="APH"/>
    <property type="match status" value="1"/>
</dbReference>
<evidence type="ECO:0000259" key="10">
    <source>
        <dbReference type="Pfam" id="PF01636"/>
    </source>
</evidence>
<keyword evidence="12" id="KW-1185">Reference proteome</keyword>
<evidence type="ECO:0000256" key="4">
    <source>
        <dbReference type="ARBA" id="ARBA00022741"/>
    </source>
</evidence>
<protein>
    <recommendedName>
        <fullName evidence="8 9">Homoserine kinase</fullName>
        <shortName evidence="8">HK</shortName>
        <shortName evidence="8">HSK</shortName>
        <ecNumber evidence="8 9">2.7.1.39</ecNumber>
    </recommendedName>
</protein>
<dbReference type="UniPathway" id="UPA00050">
    <property type="reaction ID" value="UER00064"/>
</dbReference>
<evidence type="ECO:0000313" key="12">
    <source>
        <dbReference type="Proteomes" id="UP000388235"/>
    </source>
</evidence>
<dbReference type="PANTHER" id="PTHR21064:SF6">
    <property type="entry name" value="AMINOGLYCOSIDE PHOSPHOTRANSFERASE DOMAIN-CONTAINING PROTEIN"/>
    <property type="match status" value="1"/>
</dbReference>
<dbReference type="NCBIfam" id="NF003558">
    <property type="entry name" value="PRK05231.1"/>
    <property type="match status" value="1"/>
</dbReference>
<dbReference type="CDD" id="cd05153">
    <property type="entry name" value="HomoserineK_II"/>
    <property type="match status" value="1"/>
</dbReference>
<dbReference type="RefSeq" id="WP_153712686.1">
    <property type="nucleotide sequence ID" value="NZ_CP045871.1"/>
</dbReference>
<keyword evidence="6 8" id="KW-0067">ATP-binding</keyword>
<dbReference type="GO" id="GO:0005524">
    <property type="term" value="F:ATP binding"/>
    <property type="evidence" value="ECO:0007669"/>
    <property type="project" value="UniProtKB-KW"/>
</dbReference>
<dbReference type="EMBL" id="CP045871">
    <property type="protein sequence ID" value="QGG79182.1"/>
    <property type="molecule type" value="Genomic_DNA"/>
</dbReference>
<dbReference type="HAMAP" id="MF_00301">
    <property type="entry name" value="Homoser_kinase_2"/>
    <property type="match status" value="1"/>
</dbReference>
<keyword evidence="1 8" id="KW-0028">Amino-acid biosynthesis</keyword>
<reference evidence="11 12" key="1">
    <citation type="submission" date="2019-11" db="EMBL/GenBank/DDBJ databases">
        <authorList>
            <person name="Khan S.A."/>
            <person name="Jeon C.O."/>
            <person name="Chun B.H."/>
        </authorList>
    </citation>
    <scope>NUCLEOTIDE SEQUENCE [LARGE SCALE GENOMIC DNA]</scope>
    <source>
        <strain evidence="11 12">IMCC 1097</strain>
    </source>
</reference>
<dbReference type="InterPro" id="IPR002575">
    <property type="entry name" value="Aminoglycoside_PTrfase"/>
</dbReference>
<name>A0A5Q2QAD9_9GAMM</name>
<evidence type="ECO:0000256" key="7">
    <source>
        <dbReference type="ARBA" id="ARBA00038240"/>
    </source>
</evidence>
<accession>A0A5Q2QAD9</accession>
<organism evidence="11 12">
    <name type="scientific">Litorivicinus lipolyticus</name>
    <dbReference type="NCBI Taxonomy" id="418701"/>
    <lineage>
        <taxon>Bacteria</taxon>
        <taxon>Pseudomonadati</taxon>
        <taxon>Pseudomonadota</taxon>
        <taxon>Gammaproteobacteria</taxon>
        <taxon>Oceanospirillales</taxon>
        <taxon>Litorivicinaceae</taxon>
        <taxon>Litorivicinus</taxon>
    </lineage>
</organism>
<dbReference type="PANTHER" id="PTHR21064">
    <property type="entry name" value="AMINOGLYCOSIDE PHOSPHOTRANSFERASE DOMAIN-CONTAINING PROTEIN-RELATED"/>
    <property type="match status" value="1"/>
</dbReference>
<keyword evidence="3 8" id="KW-0791">Threonine biosynthesis</keyword>
<gene>
    <name evidence="8" type="primary">thrB</name>
    <name evidence="11" type="ORF">GH975_00850</name>
</gene>
<dbReference type="InterPro" id="IPR005280">
    <property type="entry name" value="Homoserine_kinase_II"/>
</dbReference>
<keyword evidence="2 8" id="KW-0808">Transferase</keyword>
<dbReference type="Gene3D" id="3.90.1200.10">
    <property type="match status" value="1"/>
</dbReference>
<dbReference type="KEGG" id="llp:GH975_00850"/>
<dbReference type="Proteomes" id="UP000388235">
    <property type="component" value="Chromosome"/>
</dbReference>
<evidence type="ECO:0000256" key="9">
    <source>
        <dbReference type="NCBIfam" id="TIGR00938"/>
    </source>
</evidence>
<dbReference type="SUPFAM" id="SSF56112">
    <property type="entry name" value="Protein kinase-like (PK-like)"/>
    <property type="match status" value="1"/>
</dbReference>
<dbReference type="GO" id="GO:0004413">
    <property type="term" value="F:homoserine kinase activity"/>
    <property type="evidence" value="ECO:0007669"/>
    <property type="project" value="UniProtKB-UniRule"/>
</dbReference>
<evidence type="ECO:0000256" key="3">
    <source>
        <dbReference type="ARBA" id="ARBA00022697"/>
    </source>
</evidence>
<dbReference type="OrthoDB" id="9777460at2"/>
<dbReference type="InterPro" id="IPR050249">
    <property type="entry name" value="Pseudomonas-type_ThrB"/>
</dbReference>
<dbReference type="GO" id="GO:0009088">
    <property type="term" value="P:threonine biosynthetic process"/>
    <property type="evidence" value="ECO:0007669"/>
    <property type="project" value="UniProtKB-UniRule"/>
</dbReference>
<comment type="pathway">
    <text evidence="8">Amino-acid biosynthesis; L-threonine biosynthesis; L-threonine from L-aspartate: step 4/5.</text>
</comment>
<evidence type="ECO:0000256" key="5">
    <source>
        <dbReference type="ARBA" id="ARBA00022777"/>
    </source>
</evidence>
<sequence length="313" mass="34810">MSVYTPITADELQGFLNGFDLPPLTHFEGVEAGVENTTYFLTAGREWVLQIFEEQGFDEVPFFVELNKRLGDASVPVAIPVADRTGKRLHLLKNKPAVLFPKLVGRAPMTPNDRQRAALGTAVGQMHNASQSMPDMTKDNHRWRQWWEGNRDRVQPFLDDAGRALLDQQIADTAAWLDSAGDLPSGIIHGDLFRDNSLFDGDEIAGIIDFYNACTGYFAFDLAVTLNDWCSNAEGELIAGARDAMMDAYQAIRPLTPAELACWDLILQTAALRFWMLRLVALARRAEGGPDAPPHVKDPKAFELILRARRAGR</sequence>
<dbReference type="NCBIfam" id="TIGR00938">
    <property type="entry name" value="thrB_alt"/>
    <property type="match status" value="1"/>
</dbReference>
<dbReference type="EC" id="2.7.1.39" evidence="8 9"/>
<keyword evidence="4 8" id="KW-0547">Nucleotide-binding</keyword>
<evidence type="ECO:0000256" key="6">
    <source>
        <dbReference type="ARBA" id="ARBA00022840"/>
    </source>
</evidence>
<feature type="domain" description="Aminoglycoside phosphotransferase" evidence="10">
    <location>
        <begin position="27"/>
        <end position="254"/>
    </location>
</feature>
<evidence type="ECO:0000256" key="8">
    <source>
        <dbReference type="HAMAP-Rule" id="MF_00301"/>
    </source>
</evidence>
<evidence type="ECO:0000256" key="2">
    <source>
        <dbReference type="ARBA" id="ARBA00022679"/>
    </source>
</evidence>
<dbReference type="InterPro" id="IPR011009">
    <property type="entry name" value="Kinase-like_dom_sf"/>
</dbReference>
<dbReference type="AlphaFoldDB" id="A0A5Q2QAD9"/>
<dbReference type="Gene3D" id="3.30.200.20">
    <property type="entry name" value="Phosphorylase Kinase, domain 1"/>
    <property type="match status" value="1"/>
</dbReference>
<keyword evidence="5 8" id="KW-0418">Kinase</keyword>